<dbReference type="InterPro" id="IPR017871">
    <property type="entry name" value="ABC_transporter-like_CS"/>
</dbReference>
<dbReference type="GO" id="GO:0005524">
    <property type="term" value="F:ATP binding"/>
    <property type="evidence" value="ECO:0007669"/>
    <property type="project" value="UniProtKB-KW"/>
</dbReference>
<evidence type="ECO:0000256" key="3">
    <source>
        <dbReference type="ARBA" id="ARBA00022840"/>
    </source>
</evidence>
<dbReference type="Gene3D" id="3.40.50.300">
    <property type="entry name" value="P-loop containing nucleotide triphosphate hydrolases"/>
    <property type="match status" value="1"/>
</dbReference>
<dbReference type="InterPro" id="IPR003593">
    <property type="entry name" value="AAA+_ATPase"/>
</dbReference>
<keyword evidence="1" id="KW-0813">Transport</keyword>
<feature type="compositionally biased region" description="Basic and acidic residues" evidence="4">
    <location>
        <begin position="224"/>
        <end position="239"/>
    </location>
</feature>
<gene>
    <name evidence="6" type="ORF">KDK95_08660</name>
</gene>
<evidence type="ECO:0000313" key="6">
    <source>
        <dbReference type="EMBL" id="MBR7826370.1"/>
    </source>
</evidence>
<dbReference type="GO" id="GO:0016887">
    <property type="term" value="F:ATP hydrolysis activity"/>
    <property type="evidence" value="ECO:0007669"/>
    <property type="project" value="InterPro"/>
</dbReference>
<evidence type="ECO:0000313" key="7">
    <source>
        <dbReference type="Proteomes" id="UP000676325"/>
    </source>
</evidence>
<feature type="region of interest" description="Disordered" evidence="4">
    <location>
        <begin position="224"/>
        <end position="249"/>
    </location>
</feature>
<protein>
    <submittedName>
        <fullName evidence="6">ABC transporter ATP-binding protein</fullName>
    </submittedName>
</protein>
<dbReference type="AlphaFoldDB" id="A0A941E4Y6"/>
<dbReference type="FunFam" id="3.40.50.300:FF:000032">
    <property type="entry name" value="Export ABC transporter ATP-binding protein"/>
    <property type="match status" value="1"/>
</dbReference>
<evidence type="ECO:0000259" key="5">
    <source>
        <dbReference type="PROSITE" id="PS50893"/>
    </source>
</evidence>
<dbReference type="PROSITE" id="PS00211">
    <property type="entry name" value="ABC_TRANSPORTER_1"/>
    <property type="match status" value="1"/>
</dbReference>
<dbReference type="PANTHER" id="PTHR24220">
    <property type="entry name" value="IMPORT ATP-BINDING PROTEIN"/>
    <property type="match status" value="1"/>
</dbReference>
<accession>A0A941E4Y6</accession>
<dbReference type="PROSITE" id="PS50893">
    <property type="entry name" value="ABC_TRANSPORTER_2"/>
    <property type="match status" value="1"/>
</dbReference>
<evidence type="ECO:0000256" key="1">
    <source>
        <dbReference type="ARBA" id="ARBA00022448"/>
    </source>
</evidence>
<evidence type="ECO:0000256" key="2">
    <source>
        <dbReference type="ARBA" id="ARBA00022741"/>
    </source>
</evidence>
<feature type="domain" description="ABC transporter" evidence="5">
    <location>
        <begin position="2"/>
        <end position="241"/>
    </location>
</feature>
<dbReference type="CDD" id="cd03255">
    <property type="entry name" value="ABC_MJ0796_LolCDE_FtsE"/>
    <property type="match status" value="1"/>
</dbReference>
<dbReference type="Proteomes" id="UP000676325">
    <property type="component" value="Unassembled WGS sequence"/>
</dbReference>
<dbReference type="InterPro" id="IPR027417">
    <property type="entry name" value="P-loop_NTPase"/>
</dbReference>
<proteinExistence type="predicted"/>
<dbReference type="InterPro" id="IPR003439">
    <property type="entry name" value="ABC_transporter-like_ATP-bd"/>
</dbReference>
<organism evidence="6 7">
    <name type="scientific">Actinospica acidithermotolerans</name>
    <dbReference type="NCBI Taxonomy" id="2828514"/>
    <lineage>
        <taxon>Bacteria</taxon>
        <taxon>Bacillati</taxon>
        <taxon>Actinomycetota</taxon>
        <taxon>Actinomycetes</taxon>
        <taxon>Catenulisporales</taxon>
        <taxon>Actinospicaceae</taxon>
        <taxon>Actinospica</taxon>
    </lineage>
</organism>
<dbReference type="InterPro" id="IPR015854">
    <property type="entry name" value="ABC_transpr_LolD-like"/>
</dbReference>
<comment type="caution">
    <text evidence="6">The sequence shown here is derived from an EMBL/GenBank/DDBJ whole genome shotgun (WGS) entry which is preliminary data.</text>
</comment>
<dbReference type="PANTHER" id="PTHR24220:SF86">
    <property type="entry name" value="ABC TRANSPORTER ABCH.1"/>
    <property type="match status" value="1"/>
</dbReference>
<keyword evidence="2" id="KW-0547">Nucleotide-binding</keyword>
<dbReference type="GO" id="GO:0098796">
    <property type="term" value="C:membrane protein complex"/>
    <property type="evidence" value="ECO:0007669"/>
    <property type="project" value="UniProtKB-ARBA"/>
</dbReference>
<evidence type="ECO:0000256" key="4">
    <source>
        <dbReference type="SAM" id="MobiDB-lite"/>
    </source>
</evidence>
<name>A0A941E4Y6_9ACTN</name>
<dbReference type="InterPro" id="IPR017911">
    <property type="entry name" value="MacB-like_ATP-bd"/>
</dbReference>
<dbReference type="SUPFAM" id="SSF52540">
    <property type="entry name" value="P-loop containing nucleoside triphosphate hydrolases"/>
    <property type="match status" value="1"/>
</dbReference>
<dbReference type="RefSeq" id="WP_212517519.1">
    <property type="nucleotide sequence ID" value="NZ_JAGSOH010000016.1"/>
</dbReference>
<reference evidence="6" key="1">
    <citation type="submission" date="2021-04" db="EMBL/GenBank/DDBJ databases">
        <title>Genome based classification of Actinospica acidithermotolerans sp. nov., an actinobacterium isolated from an Indonesian hot spring.</title>
        <authorList>
            <person name="Kusuma A.B."/>
            <person name="Putra K.E."/>
            <person name="Nafisah S."/>
            <person name="Loh J."/>
            <person name="Nouioui I."/>
            <person name="Goodfellow M."/>
        </authorList>
    </citation>
    <scope>NUCLEOTIDE SEQUENCE</scope>
    <source>
        <strain evidence="6">MGRD01-02</strain>
    </source>
</reference>
<keyword evidence="7" id="KW-1185">Reference proteome</keyword>
<sequence>MYELTQVTRNYQKGRRTVSAVRDLSLTVDDGEWLAVQGRTGHGKSTLLHLLGGLDRPSSGSIDFDGRDLSGLKETQLTRVRCESFGYVFQTFNLVPTLSAAENVEAALVPMGIRGPERRRRVGAALESVGLADRMRHVPTELSGGQQQRVAIARAIVKEPKVLLADEPTGNLDEETRDDIVNLLEKLWLERGLTMILITHDSSVAKRAQRVGVMKNGNLSILRDSRRAERRRPEQRKAVAPEGEPEPAS</sequence>
<keyword evidence="3 6" id="KW-0067">ATP-binding</keyword>
<dbReference type="EMBL" id="JAGSOH010000016">
    <property type="protein sequence ID" value="MBR7826370.1"/>
    <property type="molecule type" value="Genomic_DNA"/>
</dbReference>
<dbReference type="SMART" id="SM00382">
    <property type="entry name" value="AAA"/>
    <property type="match status" value="1"/>
</dbReference>
<dbReference type="GO" id="GO:0022857">
    <property type="term" value="F:transmembrane transporter activity"/>
    <property type="evidence" value="ECO:0007669"/>
    <property type="project" value="TreeGrafter"/>
</dbReference>
<dbReference type="Pfam" id="PF00005">
    <property type="entry name" value="ABC_tran"/>
    <property type="match status" value="1"/>
</dbReference>
<dbReference type="GO" id="GO:0005886">
    <property type="term" value="C:plasma membrane"/>
    <property type="evidence" value="ECO:0007669"/>
    <property type="project" value="TreeGrafter"/>
</dbReference>